<reference evidence="7" key="1">
    <citation type="submission" date="2018-07" db="EMBL/GenBank/DDBJ databases">
        <authorList>
            <person name="Liu B.-T."/>
            <person name="Du Z."/>
        </authorList>
    </citation>
    <scope>NUCLEOTIDE SEQUENCE [LARGE SCALE GENOMIC DNA]</scope>
    <source>
        <strain evidence="7">XYN52</strain>
    </source>
</reference>
<dbReference type="InterPro" id="IPR015590">
    <property type="entry name" value="Aldehyde_DH_dom"/>
</dbReference>
<dbReference type="SUPFAM" id="SSF53720">
    <property type="entry name" value="ALDH-like"/>
    <property type="match status" value="1"/>
</dbReference>
<dbReference type="InterPro" id="IPR016161">
    <property type="entry name" value="Ald_DH/histidinol_DH"/>
</dbReference>
<sequence length="485" mass="51962">MFDGVKQILGPDAATSHVDGTWINTRSVGAVIHSPVDGSALYEVLHAEADDVERALEGASKALRVWRHTERSTRSGLLLAVYRAIKAHKETLASVVTAETGKVLQEALAEVDYAASYFRWYADLLLRSTESVKLIENASRRLTVERQPIGVCYLITPWNFPLAMVARKLSAALAAGCSSIIKPSESTPLSAIALVRLLTKAGAMKGLVNLLLVDDPTSLTRQLLDSRRIDKVSFTGSTRVGRAIVAASAESLPRLSLELGGNAPFVVLADADLDQAVSQAMVAKFRNAGQACTAANRFIVHRSVSERFTQGLLKRMKSLVVGNGFASTTTMGAIASKAAVDRLEGLIDAERRQDTEILRAETQLPNSGTYVDPAIAFRVPFSSRLFRDEIFGPIAAIAEFGDEEEAIELANDTEAGLAAYVFSRSPDSLRRIGGKIEAGMIGLNTGAISSAEVPFGGIKMSGYGREGGEAGLDDYLNFKATTEPS</sequence>
<name>A0A369W1M4_9HYPH</name>
<dbReference type="AlphaFoldDB" id="A0A369W1M4"/>
<evidence type="ECO:0000259" key="5">
    <source>
        <dbReference type="Pfam" id="PF00171"/>
    </source>
</evidence>
<dbReference type="CDD" id="cd07103">
    <property type="entry name" value="ALDH_F5_SSADH_GabD"/>
    <property type="match status" value="1"/>
</dbReference>
<dbReference type="Gene3D" id="3.40.605.10">
    <property type="entry name" value="Aldehyde Dehydrogenase, Chain A, domain 1"/>
    <property type="match status" value="1"/>
</dbReference>
<accession>A0A369W1M4</accession>
<evidence type="ECO:0000256" key="1">
    <source>
        <dbReference type="ARBA" id="ARBA00009986"/>
    </source>
</evidence>
<evidence type="ECO:0000256" key="4">
    <source>
        <dbReference type="RuleBase" id="RU003345"/>
    </source>
</evidence>
<organism evidence="6 7">
    <name type="scientific">Pelagibacterium lacus</name>
    <dbReference type="NCBI Taxonomy" id="2282655"/>
    <lineage>
        <taxon>Bacteria</taxon>
        <taxon>Pseudomonadati</taxon>
        <taxon>Pseudomonadota</taxon>
        <taxon>Alphaproteobacteria</taxon>
        <taxon>Hyphomicrobiales</taxon>
        <taxon>Devosiaceae</taxon>
        <taxon>Pelagibacterium</taxon>
    </lineage>
</organism>
<protein>
    <submittedName>
        <fullName evidence="6">NAD-dependent succinate-semialdehyde dehydrogenase</fullName>
    </submittedName>
</protein>
<dbReference type="PANTHER" id="PTHR43353">
    <property type="entry name" value="SUCCINATE-SEMIALDEHYDE DEHYDROGENASE, MITOCHONDRIAL"/>
    <property type="match status" value="1"/>
</dbReference>
<dbReference type="RefSeq" id="WP_114646982.1">
    <property type="nucleotide sequence ID" value="NZ_QQNH01000035.1"/>
</dbReference>
<dbReference type="FunFam" id="3.40.605.10:FF:000007">
    <property type="entry name" value="NAD/NADP-dependent betaine aldehyde dehydrogenase"/>
    <property type="match status" value="1"/>
</dbReference>
<dbReference type="GO" id="GO:0009450">
    <property type="term" value="P:gamma-aminobutyric acid catabolic process"/>
    <property type="evidence" value="ECO:0007669"/>
    <property type="project" value="TreeGrafter"/>
</dbReference>
<dbReference type="OrthoDB" id="9812625at2"/>
<dbReference type="GO" id="GO:0004777">
    <property type="term" value="F:succinate-semialdehyde dehydrogenase (NAD+) activity"/>
    <property type="evidence" value="ECO:0007669"/>
    <property type="project" value="TreeGrafter"/>
</dbReference>
<evidence type="ECO:0000256" key="3">
    <source>
        <dbReference type="PROSITE-ProRule" id="PRU10007"/>
    </source>
</evidence>
<evidence type="ECO:0000313" key="7">
    <source>
        <dbReference type="Proteomes" id="UP000253759"/>
    </source>
</evidence>
<evidence type="ECO:0000256" key="2">
    <source>
        <dbReference type="ARBA" id="ARBA00023002"/>
    </source>
</evidence>
<proteinExistence type="inferred from homology"/>
<dbReference type="PROSITE" id="PS00687">
    <property type="entry name" value="ALDEHYDE_DEHYDR_GLU"/>
    <property type="match status" value="1"/>
</dbReference>
<feature type="active site" evidence="3">
    <location>
        <position position="258"/>
    </location>
</feature>
<keyword evidence="7" id="KW-1185">Reference proteome</keyword>
<feature type="domain" description="Aldehyde dehydrogenase" evidence="5">
    <location>
        <begin position="30"/>
        <end position="480"/>
    </location>
</feature>
<dbReference type="InterPro" id="IPR016163">
    <property type="entry name" value="Ald_DH_C"/>
</dbReference>
<comment type="caution">
    <text evidence="6">The sequence shown here is derived from an EMBL/GenBank/DDBJ whole genome shotgun (WGS) entry which is preliminary data.</text>
</comment>
<gene>
    <name evidence="6" type="ORF">DVH29_14890</name>
</gene>
<dbReference type="Gene3D" id="3.40.309.10">
    <property type="entry name" value="Aldehyde Dehydrogenase, Chain A, domain 2"/>
    <property type="match status" value="1"/>
</dbReference>
<dbReference type="Proteomes" id="UP000253759">
    <property type="component" value="Unassembled WGS sequence"/>
</dbReference>
<evidence type="ECO:0000313" key="6">
    <source>
        <dbReference type="EMBL" id="RDE07785.1"/>
    </source>
</evidence>
<dbReference type="InterPro" id="IPR029510">
    <property type="entry name" value="Ald_DH_CS_GLU"/>
</dbReference>
<dbReference type="InterPro" id="IPR016162">
    <property type="entry name" value="Ald_DH_N"/>
</dbReference>
<keyword evidence="2 4" id="KW-0560">Oxidoreductase</keyword>
<dbReference type="InterPro" id="IPR050740">
    <property type="entry name" value="Aldehyde_DH_Superfamily"/>
</dbReference>
<comment type="similarity">
    <text evidence="1 4">Belongs to the aldehyde dehydrogenase family.</text>
</comment>
<dbReference type="PROSITE" id="PS00070">
    <property type="entry name" value="ALDEHYDE_DEHYDR_CYS"/>
    <property type="match status" value="1"/>
</dbReference>
<dbReference type="PANTHER" id="PTHR43353:SF5">
    <property type="entry name" value="SUCCINATE-SEMIALDEHYDE DEHYDROGENASE, MITOCHONDRIAL"/>
    <property type="match status" value="1"/>
</dbReference>
<dbReference type="EMBL" id="QQNH01000035">
    <property type="protein sequence ID" value="RDE07785.1"/>
    <property type="molecule type" value="Genomic_DNA"/>
</dbReference>
<dbReference type="Pfam" id="PF00171">
    <property type="entry name" value="Aldedh"/>
    <property type="match status" value="1"/>
</dbReference>
<dbReference type="InterPro" id="IPR016160">
    <property type="entry name" value="Ald_DH_CS_CYS"/>
</dbReference>